<organism evidence="1 2">
    <name type="scientific">Leucogyrophana mollusca</name>
    <dbReference type="NCBI Taxonomy" id="85980"/>
    <lineage>
        <taxon>Eukaryota</taxon>
        <taxon>Fungi</taxon>
        <taxon>Dikarya</taxon>
        <taxon>Basidiomycota</taxon>
        <taxon>Agaricomycotina</taxon>
        <taxon>Agaricomycetes</taxon>
        <taxon>Agaricomycetidae</taxon>
        <taxon>Boletales</taxon>
        <taxon>Boletales incertae sedis</taxon>
        <taxon>Leucogyrophana</taxon>
    </lineage>
</organism>
<evidence type="ECO:0000313" key="2">
    <source>
        <dbReference type="Proteomes" id="UP000790709"/>
    </source>
</evidence>
<proteinExistence type="predicted"/>
<comment type="caution">
    <text evidence="1">The sequence shown here is derived from an EMBL/GenBank/DDBJ whole genome shotgun (WGS) entry which is preliminary data.</text>
</comment>
<protein>
    <submittedName>
        <fullName evidence="1">FAD/NAD(P)-binding domain-containing protein</fullName>
    </submittedName>
</protein>
<accession>A0ACB8BZ38</accession>
<gene>
    <name evidence="1" type="ORF">BV22DRAFT_1053947</name>
</gene>
<keyword evidence="2" id="KW-1185">Reference proteome</keyword>
<dbReference type="Proteomes" id="UP000790709">
    <property type="component" value="Unassembled WGS sequence"/>
</dbReference>
<sequence length="456" mass="49172">MSLPETTTVLIVGAGPTGLAAALSLTHHGCRDFVIVDAVLQGENTSRAIVVHAATLEALDSIGCGPELVERGVKAQAVSIRTQTSELVRAHFSPLINRTPHPYGLFIPQNITEQVLGQKLQSLGVQVHRPKRLVGMKRNERDSLVTDVLFDDGSVVQAKYVIGADGARSTVRTLAGIGFFDPDGEVEAKHNLAQMVLADVIFKSADIPRATLAAVMSPESFFICAPFPTSFNKDLARSGQEITETIFRIGCGVPLSEGPPPSSPPREYLQDLVDRFGPDYMSSNPSVNPSPFVIDQVVWSTRFRTHSAIADRTFTRLGSSEDSPHSVDGGVILLVGDAAHIHSPAGGQGMNLGIRDAVFLGEVVAKHIKISASQPPSVDTDAPLRDFAAARHARALEVIGFTKSLLKVAGAKYDTRMFWWLPISFGTIRDWALWTVGKVTFVQGKLAWNLSGLGRR</sequence>
<dbReference type="EMBL" id="MU266329">
    <property type="protein sequence ID" value="KAH7930762.1"/>
    <property type="molecule type" value="Genomic_DNA"/>
</dbReference>
<name>A0ACB8BZ38_9AGAM</name>
<evidence type="ECO:0000313" key="1">
    <source>
        <dbReference type="EMBL" id="KAH7930762.1"/>
    </source>
</evidence>
<reference evidence="1" key="1">
    <citation type="journal article" date="2021" name="New Phytol.">
        <title>Evolutionary innovations through gain and loss of genes in the ectomycorrhizal Boletales.</title>
        <authorList>
            <person name="Wu G."/>
            <person name="Miyauchi S."/>
            <person name="Morin E."/>
            <person name="Kuo A."/>
            <person name="Drula E."/>
            <person name="Varga T."/>
            <person name="Kohler A."/>
            <person name="Feng B."/>
            <person name="Cao Y."/>
            <person name="Lipzen A."/>
            <person name="Daum C."/>
            <person name="Hundley H."/>
            <person name="Pangilinan J."/>
            <person name="Johnson J."/>
            <person name="Barry K."/>
            <person name="LaButti K."/>
            <person name="Ng V."/>
            <person name="Ahrendt S."/>
            <person name="Min B."/>
            <person name="Choi I.G."/>
            <person name="Park H."/>
            <person name="Plett J.M."/>
            <person name="Magnuson J."/>
            <person name="Spatafora J.W."/>
            <person name="Nagy L.G."/>
            <person name="Henrissat B."/>
            <person name="Grigoriev I.V."/>
            <person name="Yang Z.L."/>
            <person name="Xu J."/>
            <person name="Martin F.M."/>
        </authorList>
    </citation>
    <scope>NUCLEOTIDE SEQUENCE</scope>
    <source>
        <strain evidence="1">KUC20120723A-06</strain>
    </source>
</reference>